<keyword evidence="2" id="KW-1185">Reference proteome</keyword>
<dbReference type="OrthoDB" id="9814375at2"/>
<protein>
    <submittedName>
        <fullName evidence="1">NitT/TauT family transport system substrate-binding protein</fullName>
    </submittedName>
</protein>
<dbReference type="PANTHER" id="PTHR30024:SF46">
    <property type="entry name" value="ABC TRANSPORTER, SUBSTRATE-BINDING LIPOPROTEIN"/>
    <property type="match status" value="1"/>
</dbReference>
<gene>
    <name evidence="1" type="ORF">SAMN05444398_10218</name>
</gene>
<dbReference type="STRING" id="337701.SAMN05444398_10218"/>
<reference evidence="1 2" key="1">
    <citation type="submission" date="2016-11" db="EMBL/GenBank/DDBJ databases">
        <authorList>
            <person name="Jaros S."/>
            <person name="Januszkiewicz K."/>
            <person name="Wedrychowicz H."/>
        </authorList>
    </citation>
    <scope>NUCLEOTIDE SEQUENCE [LARGE SCALE GENOMIC DNA]</scope>
    <source>
        <strain evidence="1 2">DSM 29589</strain>
    </source>
</reference>
<proteinExistence type="predicted"/>
<evidence type="ECO:0000313" key="2">
    <source>
        <dbReference type="Proteomes" id="UP000183974"/>
    </source>
</evidence>
<dbReference type="RefSeq" id="WP_073033753.1">
    <property type="nucleotide sequence ID" value="NZ_BMLR01000002.1"/>
</dbReference>
<name>A0A1M6ZQ85_9RHOB</name>
<accession>A0A1M6ZQ85</accession>
<dbReference type="Gene3D" id="3.40.190.10">
    <property type="entry name" value="Periplasmic binding protein-like II"/>
    <property type="match status" value="2"/>
</dbReference>
<dbReference type="Proteomes" id="UP000183974">
    <property type="component" value="Unassembled WGS sequence"/>
</dbReference>
<dbReference type="EMBL" id="FRBR01000002">
    <property type="protein sequence ID" value="SHL32606.1"/>
    <property type="molecule type" value="Genomic_DNA"/>
</dbReference>
<dbReference type="PANTHER" id="PTHR30024">
    <property type="entry name" value="ALIPHATIC SULFONATES-BINDING PROTEIN-RELATED"/>
    <property type="match status" value="1"/>
</dbReference>
<dbReference type="SUPFAM" id="SSF53850">
    <property type="entry name" value="Periplasmic binding protein-like II"/>
    <property type="match status" value="1"/>
</dbReference>
<dbReference type="AlphaFoldDB" id="A0A1M6ZQ85"/>
<evidence type="ECO:0000313" key="1">
    <source>
        <dbReference type="EMBL" id="SHL32606.1"/>
    </source>
</evidence>
<sequence>MRILCLFLLLLPVRTLSDEITLSGPPIWESAPLIALAETQPVDGVSFTFRPWTTPEELRKWLMADEPLMAIAPAPVAAIFAANGLNLKIVSTTITEGSLSIVGRGAPIERLEDLSGTTLALPFKGYLPDLLMHRIAAPGPESWTPFYTGSLVAGMQLVLAGRADTALLAEPMATLALAQDPSLTRRADLCALWRGATALVDCPPAGVVIVNRAFDGRPEVIAAYGAAFAKLATEPSTAAALLDLHFPNMRQAAQGFSRIEPHSLPMPENAAVLSGFYGELLTVEPAAIGGALPNSTLYGP</sequence>
<organism evidence="1 2">
    <name type="scientific">Roseovarius pacificus</name>
    <dbReference type="NCBI Taxonomy" id="337701"/>
    <lineage>
        <taxon>Bacteria</taxon>
        <taxon>Pseudomonadati</taxon>
        <taxon>Pseudomonadota</taxon>
        <taxon>Alphaproteobacteria</taxon>
        <taxon>Rhodobacterales</taxon>
        <taxon>Roseobacteraceae</taxon>
        <taxon>Roseovarius</taxon>
    </lineage>
</organism>